<reference evidence="1" key="1">
    <citation type="submission" date="2020-05" db="UniProtKB">
        <authorList>
            <consortium name="EnsemblMetazoa"/>
        </authorList>
    </citation>
    <scope>IDENTIFICATION</scope>
    <source>
        <strain evidence="1">Yale</strain>
    </source>
</reference>
<dbReference type="EMBL" id="CCAG010014319">
    <property type="status" value="NOT_ANNOTATED_CDS"/>
    <property type="molecule type" value="Genomic_DNA"/>
</dbReference>
<dbReference type="AlphaFoldDB" id="A0A1B0FJD1"/>
<name>A0A1B0FJD1_GLOMM</name>
<protein>
    <submittedName>
        <fullName evidence="1">Uncharacterized protein</fullName>
    </submittedName>
</protein>
<evidence type="ECO:0000313" key="2">
    <source>
        <dbReference type="Proteomes" id="UP000092444"/>
    </source>
</evidence>
<accession>A0A1B0FJD1</accession>
<organism evidence="1 2">
    <name type="scientific">Glossina morsitans morsitans</name>
    <name type="common">Savannah tsetse fly</name>
    <dbReference type="NCBI Taxonomy" id="37546"/>
    <lineage>
        <taxon>Eukaryota</taxon>
        <taxon>Metazoa</taxon>
        <taxon>Ecdysozoa</taxon>
        <taxon>Arthropoda</taxon>
        <taxon>Hexapoda</taxon>
        <taxon>Insecta</taxon>
        <taxon>Pterygota</taxon>
        <taxon>Neoptera</taxon>
        <taxon>Endopterygota</taxon>
        <taxon>Diptera</taxon>
        <taxon>Brachycera</taxon>
        <taxon>Muscomorpha</taxon>
        <taxon>Hippoboscoidea</taxon>
        <taxon>Glossinidae</taxon>
        <taxon>Glossina</taxon>
    </lineage>
</organism>
<keyword evidence="2" id="KW-1185">Reference proteome</keyword>
<dbReference type="EnsemblMetazoa" id="GMOY003928-RA">
    <property type="protein sequence ID" value="GMOY003928-PA"/>
    <property type="gene ID" value="GMOY003928"/>
</dbReference>
<evidence type="ECO:0000313" key="1">
    <source>
        <dbReference type="EnsemblMetazoa" id="GMOY003928-PA"/>
    </source>
</evidence>
<sequence>EKALYDLNRVKLDVFKNSKLFYDFTNSKWETSEFPTSFRLDDSESSNRSGFELEYVESSDSSVIFDLLANLFQQNYSNDTSTCLNCRYSTRRVIFTEDEVLHYMKTLKPPFATGPDTDSPHSLREFHGRVKLSALSHFFEYFVTRRMNGSVRCIISPTQNYCFKGHQSTCVSYATSSVIIVIYAGFSNSFDKINHKLSMQKLEF</sequence>
<dbReference type="Proteomes" id="UP000092444">
    <property type="component" value="Unassembled WGS sequence"/>
</dbReference>
<proteinExistence type="predicted"/>
<dbReference type="VEuPathDB" id="VectorBase:GMOY003928"/>